<name>A0A1H6DL45_9ACTN</name>
<accession>A0A1H6DL45</accession>
<dbReference type="AlphaFoldDB" id="A0A1H6DL45"/>
<evidence type="ECO:0000256" key="1">
    <source>
        <dbReference type="SAM" id="Phobius"/>
    </source>
</evidence>
<organism evidence="2 3">
    <name type="scientific">Actinacidiphila yanglinensis</name>
    <dbReference type="NCBI Taxonomy" id="310779"/>
    <lineage>
        <taxon>Bacteria</taxon>
        <taxon>Bacillati</taxon>
        <taxon>Actinomycetota</taxon>
        <taxon>Actinomycetes</taxon>
        <taxon>Kitasatosporales</taxon>
        <taxon>Streptomycetaceae</taxon>
        <taxon>Actinacidiphila</taxon>
    </lineage>
</organism>
<evidence type="ECO:0000313" key="2">
    <source>
        <dbReference type="EMBL" id="SEG85315.1"/>
    </source>
</evidence>
<gene>
    <name evidence="2" type="ORF">SAMN05216223_11634</name>
</gene>
<dbReference type="RefSeq" id="WP_146088370.1">
    <property type="nucleotide sequence ID" value="NZ_FNVU01000016.1"/>
</dbReference>
<keyword evidence="3" id="KW-1185">Reference proteome</keyword>
<evidence type="ECO:0000313" key="3">
    <source>
        <dbReference type="Proteomes" id="UP000236754"/>
    </source>
</evidence>
<sequence length="136" mass="14183">MVDDDPAWHGLPDDGLRPGVGRPVEVAELAPLYLELISPGGETTGHGTGFVMRDAHRAPYLVTPENTVPTSVFASCTLDDQRRALAVTTDYGTDPNDLQSRTPCLAVARSRQGFGYAVAVAFLAGASAAGVVSAAE</sequence>
<dbReference type="Proteomes" id="UP000236754">
    <property type="component" value="Unassembled WGS sequence"/>
</dbReference>
<protein>
    <submittedName>
        <fullName evidence="2">Uncharacterized protein</fullName>
    </submittedName>
</protein>
<keyword evidence="1" id="KW-0472">Membrane</keyword>
<dbReference type="OrthoDB" id="7191282at2"/>
<reference evidence="2 3" key="1">
    <citation type="submission" date="2016-10" db="EMBL/GenBank/DDBJ databases">
        <authorList>
            <person name="de Groot N.N."/>
        </authorList>
    </citation>
    <scope>NUCLEOTIDE SEQUENCE [LARGE SCALE GENOMIC DNA]</scope>
    <source>
        <strain evidence="2 3">CGMCC 4.2023</strain>
    </source>
</reference>
<feature type="transmembrane region" description="Helical" evidence="1">
    <location>
        <begin position="114"/>
        <end position="135"/>
    </location>
</feature>
<dbReference type="EMBL" id="FNVU01000016">
    <property type="protein sequence ID" value="SEG85315.1"/>
    <property type="molecule type" value="Genomic_DNA"/>
</dbReference>
<proteinExistence type="predicted"/>
<keyword evidence="1" id="KW-0812">Transmembrane</keyword>
<keyword evidence="1" id="KW-1133">Transmembrane helix</keyword>